<organism evidence="4 5">
    <name type="scientific">Clonorchis sinensis</name>
    <name type="common">Chinese liver fluke</name>
    <dbReference type="NCBI Taxonomy" id="79923"/>
    <lineage>
        <taxon>Eukaryota</taxon>
        <taxon>Metazoa</taxon>
        <taxon>Spiralia</taxon>
        <taxon>Lophotrochozoa</taxon>
        <taxon>Platyhelminthes</taxon>
        <taxon>Trematoda</taxon>
        <taxon>Digenea</taxon>
        <taxon>Opisthorchiida</taxon>
        <taxon>Opisthorchiata</taxon>
        <taxon>Opisthorchiidae</taxon>
        <taxon>Clonorchis</taxon>
    </lineage>
</organism>
<dbReference type="GO" id="GO:0140662">
    <property type="term" value="F:ATP-dependent protein folding chaperone"/>
    <property type="evidence" value="ECO:0007669"/>
    <property type="project" value="InterPro"/>
</dbReference>
<sequence length="175" mass="19050">MSSNAITALLLGGERTSGEPVRKQNVLAACSIINIVKSSLGPVWFCKMHVDHVDDVTITNDGATTLKLLDLVKLQDEEVRDGGTSVVILAAALLKGSGELISRFVHSRTIINGCPPHAIMRTSLKRTKFCGEGLSSLRRIMIVFSEIHSFANKFGFARESPGTQLNFSFLMFPCN</sequence>
<dbReference type="Pfam" id="PF00118">
    <property type="entry name" value="Cpn60_TCP1"/>
    <property type="match status" value="1"/>
</dbReference>
<dbReference type="EMBL" id="NIRI02000056">
    <property type="protein sequence ID" value="KAG5444629.1"/>
    <property type="molecule type" value="Genomic_DNA"/>
</dbReference>
<protein>
    <submittedName>
        <fullName evidence="4">T-complex protein 1 subunit alpha</fullName>
    </submittedName>
</protein>
<evidence type="ECO:0000313" key="4">
    <source>
        <dbReference type="EMBL" id="KAG5444629.1"/>
    </source>
</evidence>
<dbReference type="Proteomes" id="UP000286415">
    <property type="component" value="Unassembled WGS sequence"/>
</dbReference>
<dbReference type="InterPro" id="IPR002423">
    <property type="entry name" value="Cpn60/GroEL/TCP-1"/>
</dbReference>
<dbReference type="OrthoDB" id="496at2759"/>
<dbReference type="GO" id="GO:0005524">
    <property type="term" value="F:ATP binding"/>
    <property type="evidence" value="ECO:0007669"/>
    <property type="project" value="UniProtKB-KW"/>
</dbReference>
<dbReference type="STRING" id="79923.A0A3R7CA08"/>
<evidence type="ECO:0000313" key="5">
    <source>
        <dbReference type="Proteomes" id="UP000286415"/>
    </source>
</evidence>
<evidence type="ECO:0000256" key="1">
    <source>
        <dbReference type="ARBA" id="ARBA00022741"/>
    </source>
</evidence>
<proteinExistence type="predicted"/>
<dbReference type="InParanoid" id="A0A3R7CA08"/>
<dbReference type="PANTHER" id="PTHR11353">
    <property type="entry name" value="CHAPERONIN"/>
    <property type="match status" value="1"/>
</dbReference>
<dbReference type="InterPro" id="IPR017998">
    <property type="entry name" value="Chaperone_TCP-1"/>
</dbReference>
<keyword evidence="1" id="KW-0547">Nucleotide-binding</keyword>
<dbReference type="InterPro" id="IPR027413">
    <property type="entry name" value="GROEL-like_equatorial_sf"/>
</dbReference>
<accession>A0A3R7CA08</accession>
<keyword evidence="3" id="KW-0143">Chaperone</keyword>
<reference evidence="4 5" key="2">
    <citation type="journal article" date="2021" name="Genomics">
        <title>High-quality reference genome for Clonorchis sinensis.</title>
        <authorList>
            <person name="Young N.D."/>
            <person name="Stroehlein A.J."/>
            <person name="Kinkar L."/>
            <person name="Wang T."/>
            <person name="Sohn W.M."/>
            <person name="Chang B.C.H."/>
            <person name="Kaur P."/>
            <person name="Weisz D."/>
            <person name="Dudchenko O."/>
            <person name="Aiden E.L."/>
            <person name="Korhonen P.K."/>
            <person name="Gasser R.B."/>
        </authorList>
    </citation>
    <scope>NUCLEOTIDE SEQUENCE [LARGE SCALE GENOMIC DNA]</scope>
    <source>
        <strain evidence="4">Cs-k2</strain>
    </source>
</reference>
<dbReference type="AlphaFoldDB" id="A0A3R7CA08"/>
<name>A0A3R7CA08_CLOSI</name>
<dbReference type="Gene3D" id="1.10.560.10">
    <property type="entry name" value="GroEL-like equatorial domain"/>
    <property type="match status" value="1"/>
</dbReference>
<gene>
    <name evidence="4" type="ORF">CSKR_100736</name>
</gene>
<evidence type="ECO:0000256" key="2">
    <source>
        <dbReference type="ARBA" id="ARBA00022840"/>
    </source>
</evidence>
<keyword evidence="2" id="KW-0067">ATP-binding</keyword>
<keyword evidence="5" id="KW-1185">Reference proteome</keyword>
<comment type="caution">
    <text evidence="4">The sequence shown here is derived from an EMBL/GenBank/DDBJ whole genome shotgun (WGS) entry which is preliminary data.</text>
</comment>
<evidence type="ECO:0000256" key="3">
    <source>
        <dbReference type="ARBA" id="ARBA00023186"/>
    </source>
</evidence>
<reference evidence="4 5" key="1">
    <citation type="journal article" date="2018" name="Biotechnol. Adv.">
        <title>Improved genomic resources and new bioinformatic workflow for the carcinogenic parasite Clonorchis sinensis: Biotechnological implications.</title>
        <authorList>
            <person name="Wang D."/>
            <person name="Korhonen P.K."/>
            <person name="Gasser R.B."/>
            <person name="Young N.D."/>
        </authorList>
    </citation>
    <scope>NUCLEOTIDE SEQUENCE [LARGE SCALE GENOMIC DNA]</scope>
    <source>
        <strain evidence="4">Cs-k2</strain>
    </source>
</reference>
<dbReference type="SUPFAM" id="SSF48592">
    <property type="entry name" value="GroEL equatorial domain-like"/>
    <property type="match status" value="1"/>
</dbReference>